<evidence type="ECO:0000256" key="11">
    <source>
        <dbReference type="SAM" id="Phobius"/>
    </source>
</evidence>
<dbReference type="InterPro" id="IPR000826">
    <property type="entry name" value="Formyl_rcpt-rel"/>
</dbReference>
<keyword evidence="6" id="KW-1015">Disulfide bond</keyword>
<dbReference type="GO" id="GO:0007204">
    <property type="term" value="P:positive regulation of cytosolic calcium ion concentration"/>
    <property type="evidence" value="ECO:0007669"/>
    <property type="project" value="TreeGrafter"/>
</dbReference>
<dbReference type="PRINTS" id="PR00526">
    <property type="entry name" value="FMETLEUPHER"/>
</dbReference>
<evidence type="ECO:0000259" key="12">
    <source>
        <dbReference type="PROSITE" id="PS50262"/>
    </source>
</evidence>
<protein>
    <recommendedName>
        <fullName evidence="12">G-protein coupled receptors family 1 profile domain-containing protein</fullName>
    </recommendedName>
</protein>
<dbReference type="GO" id="GO:0007200">
    <property type="term" value="P:phospholipase C-activating G protein-coupled receptor signaling pathway"/>
    <property type="evidence" value="ECO:0007669"/>
    <property type="project" value="TreeGrafter"/>
</dbReference>
<gene>
    <name evidence="13" type="ORF">GDO54_003306</name>
</gene>
<dbReference type="PROSITE" id="PS00237">
    <property type="entry name" value="G_PROTEIN_RECEP_F1_1"/>
    <property type="match status" value="1"/>
</dbReference>
<evidence type="ECO:0000256" key="9">
    <source>
        <dbReference type="ARBA" id="ARBA00025736"/>
    </source>
</evidence>
<sequence length="353" mass="40797">MNYSTYNVTLQEETTIPWTSVDTSTDYYYEDEGLSHVSDILSQFSMVIYSFAFVLGTVGNGLVIFFTGFMMKRTVNVVWFLNLAIADFIFTFFLPLSISYVALNFHWPFGNFMCKLNSTIAFVNLYASVFLLTVISIDRFISVMFPVWCQNHRTPRLASFVAIGVWILACIFSLPYFIFRDTDAYNDAVVCFNNFHEDKNIAFSRHKITVVVRFIASFLIPFSVIIFCYSVILLRIKRNHMTTSSKPFKIILAVIISFFVCWVPYHIFSFMELFVGHDNFRFDYIVFVGTPLTSSLAFINSCINPILYVFMGRDFKQKFQSSIRSIFERAFSEDSVQADLRSKTKSTSDSQLV</sequence>
<feature type="transmembrane region" description="Helical" evidence="11">
    <location>
        <begin position="78"/>
        <end position="103"/>
    </location>
</feature>
<feature type="transmembrane region" description="Helical" evidence="11">
    <location>
        <begin position="248"/>
        <end position="265"/>
    </location>
</feature>
<evidence type="ECO:0000256" key="6">
    <source>
        <dbReference type="ARBA" id="ARBA00023157"/>
    </source>
</evidence>
<evidence type="ECO:0000256" key="5">
    <source>
        <dbReference type="ARBA" id="ARBA00023136"/>
    </source>
</evidence>
<comment type="subcellular location">
    <subcellularLocation>
        <location evidence="1">Membrane</location>
        <topology evidence="1">Multi-pass membrane protein</topology>
    </subcellularLocation>
</comment>
<keyword evidence="4 10" id="KW-0297">G-protein coupled receptor</keyword>
<feature type="transmembrane region" description="Helical" evidence="11">
    <location>
        <begin position="285"/>
        <end position="310"/>
    </location>
</feature>
<proteinExistence type="inferred from homology"/>
<reference evidence="13" key="1">
    <citation type="thesis" date="2020" institute="ProQuest LLC" country="789 East Eisenhower Parkway, Ann Arbor, MI, USA">
        <title>Comparative Genomics and Chromosome Evolution.</title>
        <authorList>
            <person name="Mudd A.B."/>
        </authorList>
    </citation>
    <scope>NUCLEOTIDE SEQUENCE</scope>
    <source>
        <strain evidence="13">1538</strain>
        <tissue evidence="13">Blood</tissue>
    </source>
</reference>
<evidence type="ECO:0000256" key="4">
    <source>
        <dbReference type="ARBA" id="ARBA00023040"/>
    </source>
</evidence>
<dbReference type="PANTHER" id="PTHR24225:SF70">
    <property type="entry name" value="G PROTEIN-COUPLED RECEPTOR 33"/>
    <property type="match status" value="1"/>
</dbReference>
<dbReference type="GO" id="GO:0005886">
    <property type="term" value="C:plasma membrane"/>
    <property type="evidence" value="ECO:0007669"/>
    <property type="project" value="TreeGrafter"/>
</dbReference>
<keyword evidence="8 10" id="KW-0807">Transducer</keyword>
<keyword evidence="5 11" id="KW-0472">Membrane</keyword>
<name>A0AAV2ZWE7_PYXAD</name>
<evidence type="ECO:0000256" key="7">
    <source>
        <dbReference type="ARBA" id="ARBA00023170"/>
    </source>
</evidence>
<feature type="transmembrane region" description="Helical" evidence="11">
    <location>
        <begin position="214"/>
        <end position="236"/>
    </location>
</feature>
<dbReference type="FunFam" id="1.20.1070.10:FF:000034">
    <property type="entry name" value="G-protein coupled receptor 1"/>
    <property type="match status" value="1"/>
</dbReference>
<comment type="similarity">
    <text evidence="9">Belongs to the chemokine-like receptor (CMKLR) family.</text>
</comment>
<dbReference type="GO" id="GO:0004875">
    <property type="term" value="F:complement receptor activity"/>
    <property type="evidence" value="ECO:0007669"/>
    <property type="project" value="TreeGrafter"/>
</dbReference>
<dbReference type="Gene3D" id="1.20.1070.10">
    <property type="entry name" value="Rhodopsin 7-helix transmembrane proteins"/>
    <property type="match status" value="1"/>
</dbReference>
<dbReference type="PRINTS" id="PR00237">
    <property type="entry name" value="GPCRRHODOPSN"/>
</dbReference>
<accession>A0AAV2ZWE7</accession>
<dbReference type="PROSITE" id="PS50262">
    <property type="entry name" value="G_PROTEIN_RECEP_F1_2"/>
    <property type="match status" value="1"/>
</dbReference>
<feature type="domain" description="G-protein coupled receptors family 1 profile" evidence="12">
    <location>
        <begin position="59"/>
        <end position="308"/>
    </location>
</feature>
<evidence type="ECO:0000313" key="14">
    <source>
        <dbReference type="Proteomes" id="UP001181693"/>
    </source>
</evidence>
<dbReference type="Pfam" id="PF00001">
    <property type="entry name" value="7tm_1"/>
    <property type="match status" value="1"/>
</dbReference>
<keyword evidence="2 10" id="KW-0812">Transmembrane</keyword>
<feature type="transmembrane region" description="Helical" evidence="11">
    <location>
        <begin position="123"/>
        <end position="145"/>
    </location>
</feature>
<feature type="transmembrane region" description="Helical" evidence="11">
    <location>
        <begin position="157"/>
        <end position="179"/>
    </location>
</feature>
<evidence type="ECO:0000256" key="10">
    <source>
        <dbReference type="RuleBase" id="RU000688"/>
    </source>
</evidence>
<evidence type="ECO:0000256" key="1">
    <source>
        <dbReference type="ARBA" id="ARBA00004141"/>
    </source>
</evidence>
<dbReference type="SUPFAM" id="SSF81321">
    <property type="entry name" value="Family A G protein-coupled receptor-like"/>
    <property type="match status" value="1"/>
</dbReference>
<comment type="caution">
    <text evidence="13">The sequence shown here is derived from an EMBL/GenBank/DDBJ whole genome shotgun (WGS) entry which is preliminary data.</text>
</comment>
<dbReference type="EMBL" id="DYDO01000011">
    <property type="protein sequence ID" value="DBA15847.1"/>
    <property type="molecule type" value="Genomic_DNA"/>
</dbReference>
<keyword evidence="3 11" id="KW-1133">Transmembrane helix</keyword>
<dbReference type="AlphaFoldDB" id="A0AAV2ZWE7"/>
<keyword evidence="7 10" id="KW-0675">Receptor</keyword>
<feature type="transmembrane region" description="Helical" evidence="11">
    <location>
        <begin position="46"/>
        <end position="66"/>
    </location>
</feature>
<dbReference type="InterPro" id="IPR017452">
    <property type="entry name" value="GPCR_Rhodpsn_7TM"/>
</dbReference>
<comment type="similarity">
    <text evidence="10">Belongs to the G-protein coupled receptor 1 family.</text>
</comment>
<dbReference type="GO" id="GO:0006954">
    <property type="term" value="P:inflammatory response"/>
    <property type="evidence" value="ECO:0007669"/>
    <property type="project" value="TreeGrafter"/>
</dbReference>
<dbReference type="GO" id="GO:0004930">
    <property type="term" value="F:G protein-coupled receptor activity"/>
    <property type="evidence" value="ECO:0007669"/>
    <property type="project" value="UniProtKB-KW"/>
</dbReference>
<dbReference type="PANTHER" id="PTHR24225">
    <property type="entry name" value="CHEMOTACTIC RECEPTOR"/>
    <property type="match status" value="1"/>
</dbReference>
<evidence type="ECO:0000256" key="3">
    <source>
        <dbReference type="ARBA" id="ARBA00022989"/>
    </source>
</evidence>
<dbReference type="InterPro" id="IPR000276">
    <property type="entry name" value="GPCR_Rhodpsn"/>
</dbReference>
<dbReference type="Proteomes" id="UP001181693">
    <property type="component" value="Unassembled WGS sequence"/>
</dbReference>
<evidence type="ECO:0000256" key="2">
    <source>
        <dbReference type="ARBA" id="ARBA00022692"/>
    </source>
</evidence>
<evidence type="ECO:0000256" key="8">
    <source>
        <dbReference type="ARBA" id="ARBA00023224"/>
    </source>
</evidence>
<evidence type="ECO:0000313" key="13">
    <source>
        <dbReference type="EMBL" id="DBA15847.1"/>
    </source>
</evidence>
<keyword evidence="14" id="KW-1185">Reference proteome</keyword>
<organism evidence="13 14">
    <name type="scientific">Pyxicephalus adspersus</name>
    <name type="common">African bullfrog</name>
    <dbReference type="NCBI Taxonomy" id="30357"/>
    <lineage>
        <taxon>Eukaryota</taxon>
        <taxon>Metazoa</taxon>
        <taxon>Chordata</taxon>
        <taxon>Craniata</taxon>
        <taxon>Vertebrata</taxon>
        <taxon>Euteleostomi</taxon>
        <taxon>Amphibia</taxon>
        <taxon>Batrachia</taxon>
        <taxon>Anura</taxon>
        <taxon>Neobatrachia</taxon>
        <taxon>Ranoidea</taxon>
        <taxon>Pyxicephalidae</taxon>
        <taxon>Pyxicephalinae</taxon>
        <taxon>Pyxicephalus</taxon>
    </lineage>
</organism>